<evidence type="ECO:0000313" key="3">
    <source>
        <dbReference type="EMBL" id="KAK8045278.1"/>
    </source>
</evidence>
<dbReference type="EMBL" id="JAQQWK010000003">
    <property type="protein sequence ID" value="KAK8045278.1"/>
    <property type="molecule type" value="Genomic_DNA"/>
</dbReference>
<feature type="transmembrane region" description="Helical" evidence="2">
    <location>
        <begin position="295"/>
        <end position="314"/>
    </location>
</feature>
<evidence type="ECO:0000256" key="2">
    <source>
        <dbReference type="SAM" id="Phobius"/>
    </source>
</evidence>
<proteinExistence type="predicted"/>
<feature type="transmembrane region" description="Helical" evidence="2">
    <location>
        <begin position="493"/>
        <end position="513"/>
    </location>
</feature>
<sequence>MAESAKFSMANCSSLFQNGAVIEANADISGVGVVSAFILSAYLTFTAVLVAYLFGLVDSELLSPVDRRVFHIRPFPSRSTNASGQQRQQQHEDQQAPSKLKAKAEACIRTAVLALSDQQIVTGIAIMGAGFQGLRAEALSAYHYQIVLYLAWMSSSVHLTAITVLASYLKRHRGVLAWRLTGMLVLFVMLVVGLVPTISNDWGIFWWPGIDSDKTGWAIPARCFWGNLRGAGVSPDAPIGFIILSVSYIWKMGQLFSSSRGAYHRWLRGPVERFMVHALRFAAEKRSLHGGSSRFWLWTFRLLLALALPVMVMFEVVSSFAASLWLSLMGLIFGTIQVLIPRGQMQPLTQSQEGTWGFGQLVPLILLIQPLGMVLEHVWTRESHDEDALELLRYKRTLPGSRNTQNEPKSELSQEGQHNQYCLQQFLLTQISTHPRSSTWPQEHAIVKDFLFSSKLFSFLVWLVQAAVVTICTVVFYFDSLTIGNARASNWEFILDAIAAFIGFGVLTTLAMSPYSRTGRVPRT</sequence>
<dbReference type="Proteomes" id="UP001444661">
    <property type="component" value="Unassembled WGS sequence"/>
</dbReference>
<feature type="transmembrane region" description="Helical" evidence="2">
    <location>
        <begin position="456"/>
        <end position="478"/>
    </location>
</feature>
<protein>
    <submittedName>
        <fullName evidence="3">Uncharacterized protein</fullName>
    </submittedName>
</protein>
<dbReference type="InterPro" id="IPR053018">
    <property type="entry name" value="Elsinochrome_Biosynth-Asso"/>
</dbReference>
<comment type="caution">
    <text evidence="3">The sequence shown here is derived from an EMBL/GenBank/DDBJ whole genome shotgun (WGS) entry which is preliminary data.</text>
</comment>
<evidence type="ECO:0000256" key="1">
    <source>
        <dbReference type="SAM" id="MobiDB-lite"/>
    </source>
</evidence>
<keyword evidence="4" id="KW-1185">Reference proteome</keyword>
<gene>
    <name evidence="3" type="ORF">PG993_005302</name>
</gene>
<feature type="transmembrane region" description="Helical" evidence="2">
    <location>
        <begin position="237"/>
        <end position="256"/>
    </location>
</feature>
<feature type="transmembrane region" description="Helical" evidence="2">
    <location>
        <begin position="176"/>
        <end position="198"/>
    </location>
</feature>
<organism evidence="3 4">
    <name type="scientific">Apiospora rasikravindrae</name>
    <dbReference type="NCBI Taxonomy" id="990691"/>
    <lineage>
        <taxon>Eukaryota</taxon>
        <taxon>Fungi</taxon>
        <taxon>Dikarya</taxon>
        <taxon>Ascomycota</taxon>
        <taxon>Pezizomycotina</taxon>
        <taxon>Sordariomycetes</taxon>
        <taxon>Xylariomycetidae</taxon>
        <taxon>Amphisphaeriales</taxon>
        <taxon>Apiosporaceae</taxon>
        <taxon>Apiospora</taxon>
    </lineage>
</organism>
<accession>A0ABR1TF93</accession>
<dbReference type="PANTHER" id="PTHR37577">
    <property type="entry name" value="INTEGRAL MEMBRANE PROTEIN"/>
    <property type="match status" value="1"/>
</dbReference>
<evidence type="ECO:0000313" key="4">
    <source>
        <dbReference type="Proteomes" id="UP001444661"/>
    </source>
</evidence>
<dbReference type="PANTHER" id="PTHR37577:SF1">
    <property type="entry name" value="INTEGRAL MEMBRANE PROTEIN"/>
    <property type="match status" value="1"/>
</dbReference>
<name>A0ABR1TF93_9PEZI</name>
<keyword evidence="2" id="KW-1133">Transmembrane helix</keyword>
<feature type="region of interest" description="Disordered" evidence="1">
    <location>
        <begin position="77"/>
        <end position="96"/>
    </location>
</feature>
<feature type="transmembrane region" description="Helical" evidence="2">
    <location>
        <begin position="146"/>
        <end position="169"/>
    </location>
</feature>
<reference evidence="3 4" key="1">
    <citation type="submission" date="2023-01" db="EMBL/GenBank/DDBJ databases">
        <title>Analysis of 21 Apiospora genomes using comparative genomics revels a genus with tremendous synthesis potential of carbohydrate active enzymes and secondary metabolites.</title>
        <authorList>
            <person name="Sorensen T."/>
        </authorList>
    </citation>
    <scope>NUCLEOTIDE SEQUENCE [LARGE SCALE GENOMIC DNA]</scope>
    <source>
        <strain evidence="3 4">CBS 33761</strain>
    </source>
</reference>
<feature type="transmembrane region" description="Helical" evidence="2">
    <location>
        <begin position="320"/>
        <end position="340"/>
    </location>
</feature>
<feature type="transmembrane region" description="Helical" evidence="2">
    <location>
        <begin position="31"/>
        <end position="54"/>
    </location>
</feature>
<keyword evidence="2" id="KW-0812">Transmembrane</keyword>
<keyword evidence="2" id="KW-0472">Membrane</keyword>